<evidence type="ECO:0000313" key="10">
    <source>
        <dbReference type="Proteomes" id="UP001056336"/>
    </source>
</evidence>
<keyword evidence="5 7" id="KW-0472">Membrane</keyword>
<feature type="transmembrane region" description="Helical" evidence="7">
    <location>
        <begin position="901"/>
        <end position="924"/>
    </location>
</feature>
<evidence type="ECO:0000259" key="8">
    <source>
        <dbReference type="Pfam" id="PF02687"/>
    </source>
</evidence>
<dbReference type="PANTHER" id="PTHR30572">
    <property type="entry name" value="MEMBRANE COMPONENT OF TRANSPORTER-RELATED"/>
    <property type="match status" value="1"/>
</dbReference>
<accession>A0ABY4QUE3</accession>
<dbReference type="Pfam" id="PF02687">
    <property type="entry name" value="FtsX"/>
    <property type="match status" value="2"/>
</dbReference>
<feature type="domain" description="ABC3 transporter permease C-terminal" evidence="8">
    <location>
        <begin position="309"/>
        <end position="420"/>
    </location>
</feature>
<evidence type="ECO:0000256" key="4">
    <source>
        <dbReference type="ARBA" id="ARBA00022989"/>
    </source>
</evidence>
<feature type="transmembrane region" description="Helical" evidence="7">
    <location>
        <begin position="522"/>
        <end position="542"/>
    </location>
</feature>
<evidence type="ECO:0000256" key="6">
    <source>
        <dbReference type="ARBA" id="ARBA00038076"/>
    </source>
</evidence>
<feature type="transmembrane region" description="Helical" evidence="7">
    <location>
        <begin position="1001"/>
        <end position="1027"/>
    </location>
</feature>
<proteinExistence type="inferred from homology"/>
<feature type="transmembrane region" description="Helical" evidence="7">
    <location>
        <begin position="358"/>
        <end position="383"/>
    </location>
</feature>
<feature type="transmembrane region" description="Helical" evidence="7">
    <location>
        <begin position="955"/>
        <end position="981"/>
    </location>
</feature>
<keyword evidence="4 7" id="KW-1133">Transmembrane helix</keyword>
<feature type="domain" description="ABC3 transporter permease C-terminal" evidence="8">
    <location>
        <begin position="911"/>
        <end position="1029"/>
    </location>
</feature>
<evidence type="ECO:0000256" key="3">
    <source>
        <dbReference type="ARBA" id="ARBA00022692"/>
    </source>
</evidence>
<protein>
    <submittedName>
        <fullName evidence="9">ABC transporter permease</fullName>
    </submittedName>
</protein>
<dbReference type="RefSeq" id="WP_249769313.1">
    <property type="nucleotide sequence ID" value="NZ_CP097332.1"/>
</dbReference>
<feature type="transmembrane region" description="Helical" evidence="7">
    <location>
        <begin position="395"/>
        <end position="416"/>
    </location>
</feature>
<comment type="similarity">
    <text evidence="6">Belongs to the ABC-4 integral membrane protein family.</text>
</comment>
<feature type="transmembrane region" description="Helical" evidence="7">
    <location>
        <begin position="478"/>
        <end position="499"/>
    </location>
</feature>
<dbReference type="InterPro" id="IPR050250">
    <property type="entry name" value="Macrolide_Exporter_MacB"/>
</dbReference>
<dbReference type="Proteomes" id="UP001056336">
    <property type="component" value="Chromosome"/>
</dbReference>
<keyword evidence="3 7" id="KW-0812">Transmembrane</keyword>
<keyword evidence="2" id="KW-1003">Cell membrane</keyword>
<name>A0ABY4QUE3_9ACTN</name>
<feature type="transmembrane region" description="Helical" evidence="7">
    <location>
        <begin position="437"/>
        <end position="458"/>
    </location>
</feature>
<keyword evidence="10" id="KW-1185">Reference proteome</keyword>
<evidence type="ECO:0000256" key="1">
    <source>
        <dbReference type="ARBA" id="ARBA00004651"/>
    </source>
</evidence>
<evidence type="ECO:0000256" key="2">
    <source>
        <dbReference type="ARBA" id="ARBA00022475"/>
    </source>
</evidence>
<sequence>MGWRQTNTGPRPGSRPGRLALHALWWRRGLSAAVLAVAMVTTTAAALGPLYARAAGESILQDHLSQAGADSGLHVHAMLDIGSPGAYDRLAATAPKPRELRGYDRQIAGLAITGEGAQASDGKEFVRTRLVWRDGACAHLIVVRGRCPQAAGETMSAERTAASDQYGFNVGSTVQLSPARPDADTAPEPPHLHVVGVYRPRNIDDPYWFAAPYFAPGSGGGDNPDTIDALLVTQQTFLAIGSPTTAEADFDYPLEDSAVRLATAGTERALIAGYVEGHRSDLIADSGLPAVLDAAATERHLAEVSTLLVTLQLALLAWLVLFQVVSDAIEARGNDIAIAKLRGFSPWQTTRFGLGEPVVLLALALPIGVVAALALAHGFAHAVLVPGVPVVLPPVALATAAIAFAGGLAAAALASYRTLTRPVLDQWRRTNRSPGAGRWAVLLDVLVAAAALAGVVWLRARSGPADDSDTAPLLGPGLLVAAIGLLGVRLLPLVCRLLARHTRASRQLGLFLASRQVARRPVGLRLAALLAVAVGLATFAVAGESVASNNRSSRARAELGAASVARVQFDAAIDPVAAVGRVDPDGRWAAAAATWLPDGGDSVVGTVLGVDSGRLDAIGYPAPGGASLADLRRLLGAAPVPPIKLTTDRLRIHLTAQNLTGDRRPDLQVNLRTPSQQFYNVRAATIGPGSQTLTVAVDCLGGCTLLGLTWDRPILATTAESGLISLTGIDVAQGSGWQPLGLGLGVAEAWRAARPEGHATDQVSVGADGIQDRFTNADGGYGGIVYAFAPTPIPAVATRRAVVNQNRPPLQLIDINGAGAPYSVVRFVSTLPAVGDNGVVLDVRSLQTELPGFTTEASWQVWLGPHAPPDAVARLEAAGLHVQNVRTVSARVRELGRQGPALALLLLLVCAVAGTALAAGGTAISVSASSRRRSYELAALRVIGFDRPTLRRASVLELLMVLGAAAVLGVPAGLLAANLAMPSIPEFADRTSITLNYSPQWPATVVFVAGFLVVLVLTSVLASRAVVRQAVAARLREAE</sequence>
<organism evidence="9 10">
    <name type="scientific">Jatrophihabitans telluris</name>
    <dbReference type="NCBI Taxonomy" id="2038343"/>
    <lineage>
        <taxon>Bacteria</taxon>
        <taxon>Bacillati</taxon>
        <taxon>Actinomycetota</taxon>
        <taxon>Actinomycetes</taxon>
        <taxon>Jatrophihabitantales</taxon>
        <taxon>Jatrophihabitantaceae</taxon>
        <taxon>Jatrophihabitans</taxon>
    </lineage>
</organism>
<dbReference type="EMBL" id="CP097332">
    <property type="protein sequence ID" value="UQX86909.1"/>
    <property type="molecule type" value="Genomic_DNA"/>
</dbReference>
<comment type="subcellular location">
    <subcellularLocation>
        <location evidence="1">Cell membrane</location>
        <topology evidence="1">Multi-pass membrane protein</topology>
    </subcellularLocation>
</comment>
<evidence type="ECO:0000256" key="5">
    <source>
        <dbReference type="ARBA" id="ARBA00023136"/>
    </source>
</evidence>
<evidence type="ECO:0000256" key="7">
    <source>
        <dbReference type="SAM" id="Phobius"/>
    </source>
</evidence>
<reference evidence="9" key="2">
    <citation type="submission" date="2022-05" db="EMBL/GenBank/DDBJ databases">
        <authorList>
            <person name="Kim J.-S."/>
            <person name="Lee K."/>
            <person name="Suh M."/>
            <person name="Eom M."/>
            <person name="Kim J.-S."/>
            <person name="Kim D.-S."/>
            <person name="Ko S.-H."/>
            <person name="Shin Y."/>
            <person name="Lee J.-S."/>
        </authorList>
    </citation>
    <scope>NUCLEOTIDE SEQUENCE</scope>
    <source>
        <strain evidence="9">N237</strain>
    </source>
</reference>
<feature type="transmembrane region" description="Helical" evidence="7">
    <location>
        <begin position="307"/>
        <end position="325"/>
    </location>
</feature>
<gene>
    <name evidence="9" type="ORF">M6D93_11390</name>
</gene>
<dbReference type="PANTHER" id="PTHR30572:SF4">
    <property type="entry name" value="ABC TRANSPORTER PERMEASE YTRF"/>
    <property type="match status" value="1"/>
</dbReference>
<dbReference type="InterPro" id="IPR003838">
    <property type="entry name" value="ABC3_permease_C"/>
</dbReference>
<evidence type="ECO:0000313" key="9">
    <source>
        <dbReference type="EMBL" id="UQX86909.1"/>
    </source>
</evidence>
<reference evidence="9" key="1">
    <citation type="journal article" date="2018" name="Int. J. Syst. Evol. Microbiol.">
        <title>Jatrophihabitans telluris sp. nov., isolated from sediment soil of lava forest wetlands and the emended description of the genus Jatrophihabitans.</title>
        <authorList>
            <person name="Lee K.C."/>
            <person name="Suh M.K."/>
            <person name="Eom M.K."/>
            <person name="Kim K.K."/>
            <person name="Kim J.S."/>
            <person name="Kim D.S."/>
            <person name="Ko S.H."/>
            <person name="Shin Y.K."/>
            <person name="Lee J.S."/>
        </authorList>
    </citation>
    <scope>NUCLEOTIDE SEQUENCE</scope>
    <source>
        <strain evidence="9">N237</strain>
    </source>
</reference>